<name>B8GDH7_METPE</name>
<evidence type="ECO:0000313" key="1">
    <source>
        <dbReference type="EMBL" id="ACL17328.1"/>
    </source>
</evidence>
<organism evidence="1 2">
    <name type="scientific">Methanosphaerula palustris (strain ATCC BAA-1556 / DSM 19958 / E1-9c)</name>
    <dbReference type="NCBI Taxonomy" id="521011"/>
    <lineage>
        <taxon>Archaea</taxon>
        <taxon>Methanobacteriati</taxon>
        <taxon>Methanobacteriota</taxon>
        <taxon>Stenosarchaea group</taxon>
        <taxon>Methanomicrobia</taxon>
        <taxon>Methanomicrobiales</taxon>
        <taxon>Methanoregulaceae</taxon>
        <taxon>Methanosphaerula</taxon>
    </lineage>
</organism>
<evidence type="ECO:0000313" key="2">
    <source>
        <dbReference type="Proteomes" id="UP000002457"/>
    </source>
</evidence>
<dbReference type="RefSeq" id="WP_012618647.1">
    <property type="nucleotide sequence ID" value="NC_011832.1"/>
</dbReference>
<dbReference type="EMBL" id="CP001338">
    <property type="protein sequence ID" value="ACL17328.1"/>
    <property type="molecule type" value="Genomic_DNA"/>
</dbReference>
<dbReference type="GeneID" id="7272009"/>
<dbReference type="KEGG" id="mpl:Mpal_2028"/>
<accession>B8GDH7</accession>
<dbReference type="Proteomes" id="UP000002457">
    <property type="component" value="Chromosome"/>
</dbReference>
<proteinExistence type="predicted"/>
<keyword evidence="2" id="KW-1185">Reference proteome</keyword>
<dbReference type="OrthoDB" id="117414at2157"/>
<dbReference type="eggNOG" id="arCOG06904">
    <property type="taxonomic scope" value="Archaea"/>
</dbReference>
<dbReference type="AlphaFoldDB" id="B8GDH7"/>
<protein>
    <submittedName>
        <fullName evidence="1">Uncharacterized protein</fullName>
    </submittedName>
</protein>
<sequence>MGEFLESSITKTAVRKLAAPIADLSAFNTIIDGVVSGNPWACTVYLVGSTTYNPVTTSKEAYTARIAYQDGDAKTVGTVSAKAPTTAGFNAAITAITADTALQTAIGGTPSHNPADDTYSLTLKCHDANGEVYTVSFSKDRVTIASYTDDAIRTKIETWADGVPALA</sequence>
<reference evidence="1 2" key="1">
    <citation type="journal article" date="2015" name="Genome Announc.">
        <title>Complete Genome Sequence of Methanosphaerula palustris E1-9CT, a Hydrogenotrophic Methanogen Isolated from a Minerotrophic Fen Peatland.</title>
        <authorList>
            <person name="Cadillo-Quiroz H."/>
            <person name="Browne P."/>
            <person name="Kyrpides N."/>
            <person name="Woyke T."/>
            <person name="Goodwin L."/>
            <person name="Detter C."/>
            <person name="Yavitt J.B."/>
            <person name="Zinder S.H."/>
        </authorList>
    </citation>
    <scope>NUCLEOTIDE SEQUENCE [LARGE SCALE GENOMIC DNA]</scope>
    <source>
        <strain evidence="2">ATCC BAA-1556 / DSM 19958 / E1-9c</strain>
    </source>
</reference>
<gene>
    <name evidence="1" type="ordered locus">Mpal_2028</name>
</gene>
<dbReference type="HOGENOM" id="CLU_111882_0_0_2"/>